<dbReference type="Pfam" id="PF02645">
    <property type="entry name" value="DegV"/>
    <property type="match status" value="1"/>
</dbReference>
<reference evidence="3" key="1">
    <citation type="submission" date="2020-10" db="EMBL/GenBank/DDBJ databases">
        <authorList>
            <person name="Gilroy R."/>
        </authorList>
    </citation>
    <scope>NUCLEOTIDE SEQUENCE</scope>
    <source>
        <strain evidence="3">ChiGjej3B3-7149</strain>
    </source>
</reference>
<organism evidence="3 4">
    <name type="scientific">Candidatus Scatomorpha intestinigallinarum</name>
    <dbReference type="NCBI Taxonomy" id="2840923"/>
    <lineage>
        <taxon>Bacteria</taxon>
        <taxon>Bacillati</taxon>
        <taxon>Bacillota</taxon>
        <taxon>Clostridia</taxon>
        <taxon>Eubacteriales</taxon>
        <taxon>Candidatus Scatomorpha</taxon>
    </lineage>
</organism>
<accession>A0A9D1IYB4</accession>
<dbReference type="GO" id="GO:0008289">
    <property type="term" value="F:lipid binding"/>
    <property type="evidence" value="ECO:0007669"/>
    <property type="project" value="UniProtKB-KW"/>
</dbReference>
<dbReference type="InterPro" id="IPR003797">
    <property type="entry name" value="DegV"/>
</dbReference>
<evidence type="ECO:0000313" key="3">
    <source>
        <dbReference type="EMBL" id="HIR54366.1"/>
    </source>
</evidence>
<evidence type="ECO:0000256" key="1">
    <source>
        <dbReference type="ARBA" id="ARBA00003238"/>
    </source>
</evidence>
<dbReference type="EMBL" id="DVHH01000056">
    <property type="protein sequence ID" value="HIR54366.1"/>
    <property type="molecule type" value="Genomic_DNA"/>
</dbReference>
<evidence type="ECO:0000256" key="2">
    <source>
        <dbReference type="ARBA" id="ARBA00023121"/>
    </source>
</evidence>
<reference evidence="3" key="2">
    <citation type="journal article" date="2021" name="PeerJ">
        <title>Extensive microbial diversity within the chicken gut microbiome revealed by metagenomics and culture.</title>
        <authorList>
            <person name="Gilroy R."/>
            <person name="Ravi A."/>
            <person name="Getino M."/>
            <person name="Pursley I."/>
            <person name="Horton D.L."/>
            <person name="Alikhan N.F."/>
            <person name="Baker D."/>
            <person name="Gharbi K."/>
            <person name="Hall N."/>
            <person name="Watson M."/>
            <person name="Adriaenssens E.M."/>
            <person name="Foster-Nyarko E."/>
            <person name="Jarju S."/>
            <person name="Secka A."/>
            <person name="Antonio M."/>
            <person name="Oren A."/>
            <person name="Chaudhuri R.R."/>
            <person name="La Ragione R."/>
            <person name="Hildebrand F."/>
            <person name="Pallen M.J."/>
        </authorList>
    </citation>
    <scope>NUCLEOTIDE SEQUENCE</scope>
    <source>
        <strain evidence="3">ChiGjej3B3-7149</strain>
    </source>
</reference>
<dbReference type="SUPFAM" id="SSF82549">
    <property type="entry name" value="DAK1/DegV-like"/>
    <property type="match status" value="1"/>
</dbReference>
<protein>
    <submittedName>
        <fullName evidence="3">DegV family protein</fullName>
    </submittedName>
</protein>
<dbReference type="AlphaFoldDB" id="A0A9D1IYB4"/>
<dbReference type="Gene3D" id="2.20.28.50">
    <property type="entry name" value="degv family protein"/>
    <property type="match status" value="1"/>
</dbReference>
<dbReference type="Proteomes" id="UP000824238">
    <property type="component" value="Unassembled WGS sequence"/>
</dbReference>
<gene>
    <name evidence="3" type="ORF">IAD36_02035</name>
</gene>
<dbReference type="Gene3D" id="3.40.50.10440">
    <property type="entry name" value="Dihydroxyacetone kinase, domain 1"/>
    <property type="match status" value="1"/>
</dbReference>
<dbReference type="InterPro" id="IPR043168">
    <property type="entry name" value="DegV_C"/>
</dbReference>
<dbReference type="PROSITE" id="PS51482">
    <property type="entry name" value="DEGV"/>
    <property type="match status" value="1"/>
</dbReference>
<comment type="function">
    <text evidence="1">May bind long-chain fatty acids, such as palmitate, and may play a role in lipid transport or fatty acid metabolism.</text>
</comment>
<comment type="caution">
    <text evidence="3">The sequence shown here is derived from an EMBL/GenBank/DDBJ whole genome shotgun (WGS) entry which is preliminary data.</text>
</comment>
<evidence type="ECO:0000313" key="4">
    <source>
        <dbReference type="Proteomes" id="UP000824238"/>
    </source>
</evidence>
<sequence length="291" mass="31805">MSVYAYQITADSGCDLSLEKCAERGVMPYKMPFTMDGKPMTDGMTEESFREFYDLMRAGGIARTSQINPGEFTEFWRPLAEAGTPVLHISLAAAISGSCDNARSAAAMLMEEYPGWTCRVVDSTNASAGFGLVVLRAADNRDKGLSLADNADELESMVHNTNSIFTTNDLTYLYRGGRVSKTAAAFGTALNIVPIMHLDYEGHLEVWQKVRGDKQCFKKVIKDVQELVVDAAGQTLIVSEADAPEKAREYGEALVRECGFRDVFYTHIGPIIGAHTGPGLISIFFVGKERA</sequence>
<name>A0A9D1IYB4_9FIRM</name>
<dbReference type="InterPro" id="IPR050270">
    <property type="entry name" value="DegV_domain_contain"/>
</dbReference>
<keyword evidence="2" id="KW-0446">Lipid-binding</keyword>
<dbReference type="NCBIfam" id="TIGR00762">
    <property type="entry name" value="DegV"/>
    <property type="match status" value="1"/>
</dbReference>
<dbReference type="PANTHER" id="PTHR33434">
    <property type="entry name" value="DEGV DOMAIN-CONTAINING PROTEIN DR_1986-RELATED"/>
    <property type="match status" value="1"/>
</dbReference>
<proteinExistence type="predicted"/>
<dbReference type="PANTHER" id="PTHR33434:SF3">
    <property type="entry name" value="DEGV DOMAIN-CONTAINING PROTEIN YITS"/>
    <property type="match status" value="1"/>
</dbReference>
<dbReference type="Gene3D" id="3.30.1180.10">
    <property type="match status" value="1"/>
</dbReference>